<evidence type="ECO:0000313" key="3">
    <source>
        <dbReference type="Proteomes" id="UP000693970"/>
    </source>
</evidence>
<dbReference type="AlphaFoldDB" id="A0A9K3L0M5"/>
<dbReference type="Proteomes" id="UP000693970">
    <property type="component" value="Unassembled WGS sequence"/>
</dbReference>
<keyword evidence="3" id="KW-1185">Reference proteome</keyword>
<organism evidence="2 3">
    <name type="scientific">Nitzschia inconspicua</name>
    <dbReference type="NCBI Taxonomy" id="303405"/>
    <lineage>
        <taxon>Eukaryota</taxon>
        <taxon>Sar</taxon>
        <taxon>Stramenopiles</taxon>
        <taxon>Ochrophyta</taxon>
        <taxon>Bacillariophyta</taxon>
        <taxon>Bacillariophyceae</taxon>
        <taxon>Bacillariophycidae</taxon>
        <taxon>Bacillariales</taxon>
        <taxon>Bacillariaceae</taxon>
        <taxon>Nitzschia</taxon>
    </lineage>
</organism>
<accession>A0A9K3L0M5</accession>
<protein>
    <submittedName>
        <fullName evidence="2">Uncharacterized protein</fullName>
    </submittedName>
</protein>
<dbReference type="EMBL" id="JAGRRH010000016">
    <property type="protein sequence ID" value="KAG7353434.1"/>
    <property type="molecule type" value="Genomic_DNA"/>
</dbReference>
<evidence type="ECO:0000256" key="1">
    <source>
        <dbReference type="SAM" id="MobiDB-lite"/>
    </source>
</evidence>
<evidence type="ECO:0000313" key="2">
    <source>
        <dbReference type="EMBL" id="KAG7353434.1"/>
    </source>
</evidence>
<sequence>MQSLDEEATKRTTTTAAAAAATASSSPSSNLGTPSDRLSPYISIQDDDATKQQVEEDEDDDDSINVVENINVGIDDDDLDQKPRARRPFPQARSDVSLLEQDQAIVNDIVPHETIDLENLETPSEMDDESTTVETLKGRQANHFRPISLAGETKARDIIKPFCITSAKIIQEENFLEVPICWTTQTPNDRHQLWSLLHISSVLVKSTITKKRHASMPYSPRYRWYRF</sequence>
<name>A0A9K3L0M5_9STRA</name>
<proteinExistence type="predicted"/>
<gene>
    <name evidence="2" type="ORF">IV203_002789</name>
</gene>
<feature type="compositionally biased region" description="Low complexity" evidence="1">
    <location>
        <begin position="12"/>
        <end position="29"/>
    </location>
</feature>
<reference evidence="2" key="1">
    <citation type="journal article" date="2021" name="Sci. Rep.">
        <title>Diploid genomic architecture of Nitzschia inconspicua, an elite biomass production diatom.</title>
        <authorList>
            <person name="Oliver A."/>
            <person name="Podell S."/>
            <person name="Pinowska A."/>
            <person name="Traller J.C."/>
            <person name="Smith S.R."/>
            <person name="McClure R."/>
            <person name="Beliaev A."/>
            <person name="Bohutskyi P."/>
            <person name="Hill E.A."/>
            <person name="Rabines A."/>
            <person name="Zheng H."/>
            <person name="Allen L.Z."/>
            <person name="Kuo A."/>
            <person name="Grigoriev I.V."/>
            <person name="Allen A.E."/>
            <person name="Hazlebeck D."/>
            <person name="Allen E.E."/>
        </authorList>
    </citation>
    <scope>NUCLEOTIDE SEQUENCE</scope>
    <source>
        <strain evidence="2">Hildebrandi</strain>
    </source>
</reference>
<feature type="region of interest" description="Disordered" evidence="1">
    <location>
        <begin position="1"/>
        <end position="92"/>
    </location>
</feature>
<comment type="caution">
    <text evidence="2">The sequence shown here is derived from an EMBL/GenBank/DDBJ whole genome shotgun (WGS) entry which is preliminary data.</text>
</comment>
<reference evidence="2" key="2">
    <citation type="submission" date="2021-04" db="EMBL/GenBank/DDBJ databases">
        <authorList>
            <person name="Podell S."/>
        </authorList>
    </citation>
    <scope>NUCLEOTIDE SEQUENCE</scope>
    <source>
        <strain evidence="2">Hildebrandi</strain>
    </source>
</reference>